<feature type="non-terminal residue" evidence="2">
    <location>
        <position position="108"/>
    </location>
</feature>
<protein>
    <recommendedName>
        <fullName evidence="1">CHAT domain-containing protein</fullName>
    </recommendedName>
</protein>
<evidence type="ECO:0000313" key="3">
    <source>
        <dbReference type="Proteomes" id="UP001365128"/>
    </source>
</evidence>
<name>A0ABR1LN55_9PEZI</name>
<accession>A0ABR1LN55</accession>
<feature type="domain" description="CHAT" evidence="1">
    <location>
        <begin position="8"/>
        <end position="107"/>
    </location>
</feature>
<dbReference type="Pfam" id="PF12770">
    <property type="entry name" value="CHAT"/>
    <property type="match status" value="1"/>
</dbReference>
<dbReference type="InterPro" id="IPR024983">
    <property type="entry name" value="CHAT_dom"/>
</dbReference>
<sequence length="108" mass="11140">MPSTPGQSDLTGVLREKAAVQAAAANFQVNNLPDCPAADAVLTSLPGSSVVHFACHGMSDSVNLDGSHILLQKSVIPDKTTVGNIQDNTASDGSENWLVYLSACSTAQ</sequence>
<evidence type="ECO:0000313" key="2">
    <source>
        <dbReference type="EMBL" id="KAK7536636.1"/>
    </source>
</evidence>
<evidence type="ECO:0000259" key="1">
    <source>
        <dbReference type="Pfam" id="PF12770"/>
    </source>
</evidence>
<dbReference type="EMBL" id="JBBPDW010000035">
    <property type="protein sequence ID" value="KAK7536636.1"/>
    <property type="molecule type" value="Genomic_DNA"/>
</dbReference>
<keyword evidence="3" id="KW-1185">Reference proteome</keyword>
<gene>
    <name evidence="2" type="ORF">IWX46DRAFT_500101</name>
</gene>
<comment type="caution">
    <text evidence="2">The sequence shown here is derived from an EMBL/GenBank/DDBJ whole genome shotgun (WGS) entry which is preliminary data.</text>
</comment>
<reference evidence="2 3" key="1">
    <citation type="submission" date="2024-04" db="EMBL/GenBank/DDBJ databases">
        <title>Phyllosticta paracitricarpa is synonymous to the EU quarantine fungus P. citricarpa based on phylogenomic analyses.</title>
        <authorList>
            <consortium name="Lawrence Berkeley National Laboratory"/>
            <person name="Van Ingen-Buijs V.A."/>
            <person name="Van Westerhoven A.C."/>
            <person name="Haridas S."/>
            <person name="Skiadas P."/>
            <person name="Martin F."/>
            <person name="Groenewald J.Z."/>
            <person name="Crous P.W."/>
            <person name="Seidl M.F."/>
        </authorList>
    </citation>
    <scope>NUCLEOTIDE SEQUENCE [LARGE SCALE GENOMIC DNA]</scope>
    <source>
        <strain evidence="2 3">CBS 122670</strain>
    </source>
</reference>
<organism evidence="2 3">
    <name type="scientific">Phyllosticta citricarpa</name>
    <dbReference type="NCBI Taxonomy" id="55181"/>
    <lineage>
        <taxon>Eukaryota</taxon>
        <taxon>Fungi</taxon>
        <taxon>Dikarya</taxon>
        <taxon>Ascomycota</taxon>
        <taxon>Pezizomycotina</taxon>
        <taxon>Dothideomycetes</taxon>
        <taxon>Dothideomycetes incertae sedis</taxon>
        <taxon>Botryosphaeriales</taxon>
        <taxon>Phyllostictaceae</taxon>
        <taxon>Phyllosticta</taxon>
    </lineage>
</organism>
<dbReference type="Proteomes" id="UP001365128">
    <property type="component" value="Unassembled WGS sequence"/>
</dbReference>
<proteinExistence type="predicted"/>